<evidence type="ECO:0000256" key="3">
    <source>
        <dbReference type="ARBA" id="ARBA00023080"/>
    </source>
</evidence>
<accession>A0A839AIQ8</accession>
<dbReference type="AlphaFoldDB" id="A0A839AIQ8"/>
<proteinExistence type="inferred from homology"/>
<protein>
    <recommendedName>
        <fullName evidence="4">Nucleoside triphosphate pyrophosphatase</fullName>
        <ecNumber evidence="4">3.6.1.9</ecNumber>
    </recommendedName>
    <alternativeName>
        <fullName evidence="4">Nucleotide pyrophosphatase</fullName>
        <shortName evidence="4">Nucleotide PPase</shortName>
    </alternativeName>
</protein>
<dbReference type="CDD" id="cd00555">
    <property type="entry name" value="Maf"/>
    <property type="match status" value="1"/>
</dbReference>
<keyword evidence="6" id="KW-1185">Reference proteome</keyword>
<dbReference type="GO" id="GO:0005737">
    <property type="term" value="C:cytoplasm"/>
    <property type="evidence" value="ECO:0007669"/>
    <property type="project" value="UniProtKB-SubCell"/>
</dbReference>
<comment type="catalytic activity">
    <reaction evidence="4">
        <text>a 2'-deoxyribonucleoside 5'-triphosphate + H2O = a 2'-deoxyribonucleoside 5'-phosphate + diphosphate + H(+)</text>
        <dbReference type="Rhea" id="RHEA:44644"/>
        <dbReference type="ChEBI" id="CHEBI:15377"/>
        <dbReference type="ChEBI" id="CHEBI:15378"/>
        <dbReference type="ChEBI" id="CHEBI:33019"/>
        <dbReference type="ChEBI" id="CHEBI:61560"/>
        <dbReference type="ChEBI" id="CHEBI:65317"/>
        <dbReference type="EC" id="3.6.1.9"/>
    </reaction>
</comment>
<dbReference type="EC" id="3.6.1.9" evidence="4"/>
<keyword evidence="4" id="KW-0963">Cytoplasm</keyword>
<dbReference type="RefSeq" id="WP_182167669.1">
    <property type="nucleotide sequence ID" value="NZ_JACFXV010000064.1"/>
</dbReference>
<comment type="subcellular location">
    <subcellularLocation>
        <location evidence="4">Cytoplasm</location>
    </subcellularLocation>
</comment>
<comment type="cofactor">
    <cofactor evidence="1 4">
        <name>a divalent metal cation</name>
        <dbReference type="ChEBI" id="CHEBI:60240"/>
    </cofactor>
</comment>
<dbReference type="SUPFAM" id="SSF52972">
    <property type="entry name" value="ITPase-like"/>
    <property type="match status" value="1"/>
</dbReference>
<dbReference type="NCBIfam" id="NF002690">
    <property type="entry name" value="PRK02478.1"/>
    <property type="match status" value="1"/>
</dbReference>
<comment type="function">
    <text evidence="4">Nucleoside triphosphate pyrophosphatase. May have a dual role in cell division arrest and in preventing the incorporation of modified nucleotides into cellular nucleic acids.</text>
</comment>
<comment type="caution">
    <text evidence="4">Lacks conserved residue(s) required for the propagation of feature annotation.</text>
</comment>
<dbReference type="EMBL" id="JACFXV010000064">
    <property type="protein sequence ID" value="MBA5778908.1"/>
    <property type="molecule type" value="Genomic_DNA"/>
</dbReference>
<evidence type="ECO:0000256" key="1">
    <source>
        <dbReference type="ARBA" id="ARBA00001968"/>
    </source>
</evidence>
<evidence type="ECO:0000313" key="5">
    <source>
        <dbReference type="EMBL" id="MBA5778908.1"/>
    </source>
</evidence>
<keyword evidence="2 4" id="KW-0378">Hydrolase</keyword>
<sequence>MTELVLASGSRIRADLLRNAGLDIRVVPSTLDERAVEAPLLESGAEPADIATILADAKATDVSGNNPGVLVIGADQVLDIDGERLTKADDMEGARRQLLKLAGRQHALHSAVALIRDGQTVWNTVSTAYLTMRPFSPEFVGRYLAKIGDSALSSVGCYQLEGVGVQLFEKIEGDYFTILGLPLLPLLGELRRLGEIDA</sequence>
<evidence type="ECO:0000256" key="4">
    <source>
        <dbReference type="HAMAP-Rule" id="MF_00528"/>
    </source>
</evidence>
<dbReference type="InterPro" id="IPR003697">
    <property type="entry name" value="Maf-like"/>
</dbReference>
<evidence type="ECO:0000313" key="6">
    <source>
        <dbReference type="Proteomes" id="UP000541109"/>
    </source>
</evidence>
<comment type="similarity">
    <text evidence="4">Belongs to the Maf family.</text>
</comment>
<dbReference type="HAMAP" id="MF_00528">
    <property type="entry name" value="Maf"/>
    <property type="match status" value="1"/>
</dbReference>
<dbReference type="PANTHER" id="PTHR43213:SF5">
    <property type="entry name" value="BIFUNCTIONAL DTTP_UTP PYROPHOSPHATASE_METHYLTRANSFERASE PROTEIN-RELATED"/>
    <property type="match status" value="1"/>
</dbReference>
<dbReference type="PANTHER" id="PTHR43213">
    <property type="entry name" value="BIFUNCTIONAL DTTP/UTP PYROPHOSPHATASE/METHYLTRANSFERASE PROTEIN-RELATED"/>
    <property type="match status" value="1"/>
</dbReference>
<dbReference type="InterPro" id="IPR029001">
    <property type="entry name" value="ITPase-like_fam"/>
</dbReference>
<feature type="active site" description="Proton acceptor" evidence="4">
    <location>
        <position position="75"/>
    </location>
</feature>
<dbReference type="Proteomes" id="UP000541109">
    <property type="component" value="Unassembled WGS sequence"/>
</dbReference>
<reference evidence="5 6" key="1">
    <citation type="submission" date="2020-07" db="EMBL/GenBank/DDBJ databases">
        <title>Stappia sp., F7233, whole genome shotgun sequencing project.</title>
        <authorList>
            <person name="Jiang S."/>
            <person name="Liu Z.W."/>
            <person name="Du Z.J."/>
        </authorList>
    </citation>
    <scope>NUCLEOTIDE SEQUENCE [LARGE SCALE GENOMIC DNA]</scope>
    <source>
        <strain evidence="5 6">F7233</strain>
    </source>
</reference>
<name>A0A839AIQ8_9HYPH</name>
<organism evidence="5 6">
    <name type="scientific">Stappia albiluteola</name>
    <dbReference type="NCBI Taxonomy" id="2758565"/>
    <lineage>
        <taxon>Bacteria</taxon>
        <taxon>Pseudomonadati</taxon>
        <taxon>Pseudomonadota</taxon>
        <taxon>Alphaproteobacteria</taxon>
        <taxon>Hyphomicrobiales</taxon>
        <taxon>Stappiaceae</taxon>
        <taxon>Stappia</taxon>
    </lineage>
</organism>
<comment type="caution">
    <text evidence="5">The sequence shown here is derived from an EMBL/GenBank/DDBJ whole genome shotgun (WGS) entry which is preliminary data.</text>
</comment>
<dbReference type="GO" id="GO:0009117">
    <property type="term" value="P:nucleotide metabolic process"/>
    <property type="evidence" value="ECO:0007669"/>
    <property type="project" value="UniProtKB-KW"/>
</dbReference>
<dbReference type="Pfam" id="PF02545">
    <property type="entry name" value="Maf"/>
    <property type="match status" value="1"/>
</dbReference>
<dbReference type="GO" id="GO:0047429">
    <property type="term" value="F:nucleoside triphosphate diphosphatase activity"/>
    <property type="evidence" value="ECO:0007669"/>
    <property type="project" value="UniProtKB-EC"/>
</dbReference>
<dbReference type="PIRSF" id="PIRSF006305">
    <property type="entry name" value="Maf"/>
    <property type="match status" value="1"/>
</dbReference>
<evidence type="ECO:0000256" key="2">
    <source>
        <dbReference type="ARBA" id="ARBA00022801"/>
    </source>
</evidence>
<gene>
    <name evidence="5" type="ORF">H2509_17410</name>
</gene>
<comment type="catalytic activity">
    <reaction evidence="4">
        <text>a ribonucleoside 5'-triphosphate + H2O = a ribonucleoside 5'-phosphate + diphosphate + H(+)</text>
        <dbReference type="Rhea" id="RHEA:23996"/>
        <dbReference type="ChEBI" id="CHEBI:15377"/>
        <dbReference type="ChEBI" id="CHEBI:15378"/>
        <dbReference type="ChEBI" id="CHEBI:33019"/>
        <dbReference type="ChEBI" id="CHEBI:58043"/>
        <dbReference type="ChEBI" id="CHEBI:61557"/>
        <dbReference type="EC" id="3.6.1.9"/>
    </reaction>
</comment>
<keyword evidence="3 4" id="KW-0546">Nucleotide metabolism</keyword>
<dbReference type="Gene3D" id="3.90.950.10">
    <property type="match status" value="1"/>
</dbReference>